<dbReference type="AlphaFoldDB" id="A0A135YRG6"/>
<sequence length="742" mass="82433">MISLTKKNKVVSLAAIALMATGFSLGTFLATRSGIVHADNAEMVNLPKGQNAVGTKMAGSYAFIPKIIQGVTKIHAFGGASQDWATSSTNTEDKHHSWYAFSVMGNEKLAGKIGVYYSNTGVDPNSGKTIDVKITATDWNIQSYKWQDTSDGKREKVPLKNPTIAFGVSPYFEVFTPGQGAVAYRIDFIDHDTGKPLKLNLNQSVRDIDGNQWVGYDTSTYGKIDQVIWGDGQKDGNTWLSYKNTLGNNYIFSDANQHHTALPDGSGTVRSSDWKAAYTATMSNTDHINMYWVFGTTTGKHAAENQTEIEADTDNWQLNQGKYDPDAGMTDKDKVSISNSIWNGTFNHAYLRLFDMPIVKDKPMNPNKYVSDKDEGTDTPSEVGGIKSVTHDMLDNRYEQYHYQITHSVPDVEKRLKYTEYRITDNLDNILNIDTGSIRVYNRANQDVTYNFTVTLSSGNNLSVIAKSDALAMDDFYNETYKITFDATVKRGESLKDHADPKHKDQAVIYNESKVIQDSGSADSNQVTTNIPFTNPKDEKFVSEDGLGDSKSLKDVDFGKKYTYRVEATVPDNVNVDSLAIKDAIEADVQNIKSVKVYDYDDKDSAGKAKEITDQGKLDVNNKTGKISWVATEPGKWHGKHLKMFIDTTLINTPKLLDYLNKDNGQIEVPNQAHFLFNNEDLPSNITHVSPKTPKASADKKIEVSGDYTSEDVDPTGDGDKNKNTDKDNKRETETLPGNKDE</sequence>
<evidence type="ECO:0000256" key="1">
    <source>
        <dbReference type="SAM" id="MobiDB-lite"/>
    </source>
</evidence>
<dbReference type="EMBL" id="JBETVU010000012">
    <property type="protein sequence ID" value="MES5149636.1"/>
    <property type="molecule type" value="Genomic_DNA"/>
</dbReference>
<keyword evidence="5" id="KW-1185">Reference proteome</keyword>
<evidence type="ECO:0000313" key="5">
    <source>
        <dbReference type="Proteomes" id="UP001434419"/>
    </source>
</evidence>
<evidence type="ECO:0000313" key="3">
    <source>
        <dbReference type="EMBL" id="TDN28886.1"/>
    </source>
</evidence>
<proteinExistence type="predicted"/>
<name>A0A135YRG6_9LACO</name>
<organism evidence="3 4">
    <name type="scientific">Lactobacillus crispatus</name>
    <dbReference type="NCBI Taxonomy" id="47770"/>
    <lineage>
        <taxon>Bacteria</taxon>
        <taxon>Bacillati</taxon>
        <taxon>Bacillota</taxon>
        <taxon>Bacilli</taxon>
        <taxon>Lactobacillales</taxon>
        <taxon>Lactobacillaceae</taxon>
        <taxon>Lactobacillus</taxon>
    </lineage>
</organism>
<dbReference type="InterPro" id="IPR026466">
    <property type="entry name" value="Fim_isopep_form_D2_dom"/>
</dbReference>
<reference evidence="3 4" key="1">
    <citation type="submission" date="2017-06" db="EMBL/GenBank/DDBJ databases">
        <authorList>
            <person name="Swanenburg J."/>
            <person name="Kort R."/>
        </authorList>
    </citation>
    <scope>NUCLEOTIDE SEQUENCE [LARGE SCALE GENOMIC DNA]</scope>
    <source>
        <strain evidence="3 4">RL05</strain>
    </source>
</reference>
<protein>
    <submittedName>
        <fullName evidence="3">Fimbrial isopeptide formation D2 domain-containing protein</fullName>
    </submittedName>
    <submittedName>
        <fullName evidence="2">Isopeptide-forming domain-containing fimbrial protein</fullName>
    </submittedName>
</protein>
<dbReference type="Proteomes" id="UP001434419">
    <property type="component" value="Unassembled WGS sequence"/>
</dbReference>
<accession>A0A135YRG6</accession>
<dbReference type="Gene3D" id="2.60.40.740">
    <property type="match status" value="2"/>
</dbReference>
<gene>
    <name evidence="2" type="ORF">ABVC42_06815</name>
    <name evidence="3" type="ORF">CEE75_12205</name>
</gene>
<dbReference type="RefSeq" id="WP_020992888.1">
    <property type="nucleotide sequence ID" value="NZ_CP083392.1"/>
</dbReference>
<feature type="region of interest" description="Disordered" evidence="1">
    <location>
        <begin position="686"/>
        <end position="742"/>
    </location>
</feature>
<feature type="compositionally biased region" description="Basic and acidic residues" evidence="1">
    <location>
        <begin position="718"/>
        <end position="742"/>
    </location>
</feature>
<dbReference type="Proteomes" id="UP000295195">
    <property type="component" value="Unassembled WGS sequence"/>
</dbReference>
<evidence type="ECO:0000313" key="2">
    <source>
        <dbReference type="EMBL" id="MES5149636.1"/>
    </source>
</evidence>
<comment type="caution">
    <text evidence="3">The sequence shown here is derived from an EMBL/GenBank/DDBJ whole genome shotgun (WGS) entry which is preliminary data.</text>
</comment>
<dbReference type="NCBIfam" id="TIGR04226">
    <property type="entry name" value="RrgB_K2N_iso_D2"/>
    <property type="match status" value="1"/>
</dbReference>
<reference evidence="2" key="2">
    <citation type="submission" date="2024-06" db="EMBL/GenBank/DDBJ databases">
        <title>Vaginal Lactobacillus fatty acid response mechanisms reveal a metabolite-targeted strategy for bacterial vaginosis treatment.</title>
        <authorList>
            <person name="Zhu M."/>
            <person name="Blainey P.C."/>
            <person name="Bloom S.M."/>
            <person name="Kwon D.S."/>
        </authorList>
    </citation>
    <scope>NUCLEOTIDE SEQUENCE</scope>
    <source>
        <strain evidence="2">194_F1_1</strain>
    </source>
</reference>
<evidence type="ECO:0000313" key="4">
    <source>
        <dbReference type="Proteomes" id="UP000295195"/>
    </source>
</evidence>
<dbReference type="EMBL" id="NKLP01000258">
    <property type="protein sequence ID" value="TDN28886.1"/>
    <property type="molecule type" value="Genomic_DNA"/>
</dbReference>